<dbReference type="KEGG" id="svn:CP980_34535"/>
<accession>A0A5J6JEV9</accession>
<evidence type="ECO:0000256" key="1">
    <source>
        <dbReference type="SAM" id="MobiDB-lite"/>
    </source>
</evidence>
<evidence type="ECO:0000313" key="2">
    <source>
        <dbReference type="EMBL" id="QEV49479.1"/>
    </source>
</evidence>
<reference evidence="2 3" key="1">
    <citation type="submission" date="2017-09" db="EMBL/GenBank/DDBJ databases">
        <authorList>
            <person name="Lee N."/>
            <person name="Cho B.-K."/>
        </authorList>
    </citation>
    <scope>NUCLEOTIDE SEQUENCE [LARGE SCALE GENOMIC DNA]</scope>
    <source>
        <strain evidence="2 3">ATCC 27476</strain>
    </source>
</reference>
<sequence length="167" mass="17079">MLVESLMALALSGGTAVVQAAGTDAWNGLRRRVADVFAHGEPARADAELERLDHTAEVLSSANDTGSERLRQEGVWQNRFETLLEGLDAPGREQVAEQLQEMLSFVAASTGDVAMGTGHATAREGSSAVTGVKRGGGSQTGPATAVNTGDADAQGTGSSAVSGIVNE</sequence>
<feature type="region of interest" description="Disordered" evidence="1">
    <location>
        <begin position="122"/>
        <end position="167"/>
    </location>
</feature>
<name>A0A5J6JEV9_STRVI</name>
<dbReference type="Proteomes" id="UP000325563">
    <property type="component" value="Chromosome"/>
</dbReference>
<dbReference type="AlphaFoldDB" id="A0A5J6JEV9"/>
<protein>
    <submittedName>
        <fullName evidence="2">Uncharacterized protein</fullName>
    </submittedName>
</protein>
<dbReference type="EMBL" id="CP023692">
    <property type="protein sequence ID" value="QEV49479.1"/>
    <property type="molecule type" value="Genomic_DNA"/>
</dbReference>
<gene>
    <name evidence="2" type="ORF">CP980_34535</name>
</gene>
<dbReference type="RefSeq" id="WP_150530000.1">
    <property type="nucleotide sequence ID" value="NZ_BNBW01000006.1"/>
</dbReference>
<evidence type="ECO:0000313" key="3">
    <source>
        <dbReference type="Proteomes" id="UP000325563"/>
    </source>
</evidence>
<keyword evidence="3" id="KW-1185">Reference proteome</keyword>
<dbReference type="GeneID" id="95615634"/>
<proteinExistence type="predicted"/>
<organism evidence="2 3">
    <name type="scientific">Streptomyces vinaceus</name>
    <dbReference type="NCBI Taxonomy" id="1960"/>
    <lineage>
        <taxon>Bacteria</taxon>
        <taxon>Bacillati</taxon>
        <taxon>Actinomycetota</taxon>
        <taxon>Actinomycetes</taxon>
        <taxon>Kitasatosporales</taxon>
        <taxon>Streptomycetaceae</taxon>
        <taxon>Streptomyces</taxon>
    </lineage>
</organism>